<protein>
    <submittedName>
        <fullName evidence="2">Uncharacterized protein</fullName>
    </submittedName>
</protein>
<keyword evidence="3" id="KW-1185">Reference proteome</keyword>
<sequence>MAQNDNRQINVILNEMDTRIASLETRPVLSALSLAANSVTENAASSTVIGGILGKTSGSTLSLFSDDGGRFAISGTNLVTGLTNIDYEAATSRSIVLRETLAGATNSPRDTSLAVGVLNVFEQPSLRALLLSSTSLTVGTTASGAITEAATGSTITASGLPAGYTVNGRRGRGPMMAADLHRTARSR</sequence>
<accession>A0ABS0XLJ3</accession>
<proteinExistence type="predicted"/>
<name>A0ABS0XLJ3_9SPHN</name>
<evidence type="ECO:0000256" key="1">
    <source>
        <dbReference type="SAM" id="MobiDB-lite"/>
    </source>
</evidence>
<reference evidence="3" key="1">
    <citation type="submission" date="2020-12" db="EMBL/GenBank/DDBJ databases">
        <title>Hymenobacter sp.</title>
        <authorList>
            <person name="Kim M.K."/>
        </authorList>
    </citation>
    <scope>NUCLEOTIDE SEQUENCE [LARGE SCALE GENOMIC DNA]</scope>
    <source>
        <strain evidence="3">BT553</strain>
    </source>
</reference>
<feature type="region of interest" description="Disordered" evidence="1">
    <location>
        <begin position="166"/>
        <end position="187"/>
    </location>
</feature>
<organism evidence="2 3">
    <name type="scientific">Sphingomonas mollis</name>
    <dbReference type="NCBI Taxonomy" id="2795726"/>
    <lineage>
        <taxon>Bacteria</taxon>
        <taxon>Pseudomonadati</taxon>
        <taxon>Pseudomonadota</taxon>
        <taxon>Alphaproteobacteria</taxon>
        <taxon>Sphingomonadales</taxon>
        <taxon>Sphingomonadaceae</taxon>
        <taxon>Sphingomonas</taxon>
    </lineage>
</organism>
<evidence type="ECO:0000313" key="3">
    <source>
        <dbReference type="Proteomes" id="UP000640426"/>
    </source>
</evidence>
<dbReference type="RefSeq" id="WP_199035304.1">
    <property type="nucleotide sequence ID" value="NZ_JAELXS010000002.1"/>
</dbReference>
<dbReference type="Proteomes" id="UP000640426">
    <property type="component" value="Unassembled WGS sequence"/>
</dbReference>
<dbReference type="EMBL" id="JAELXS010000002">
    <property type="protein sequence ID" value="MBJ6120901.1"/>
    <property type="molecule type" value="Genomic_DNA"/>
</dbReference>
<comment type="caution">
    <text evidence="2">The sequence shown here is derived from an EMBL/GenBank/DDBJ whole genome shotgun (WGS) entry which is preliminary data.</text>
</comment>
<evidence type="ECO:0000313" key="2">
    <source>
        <dbReference type="EMBL" id="MBJ6120901.1"/>
    </source>
</evidence>
<gene>
    <name evidence="2" type="ORF">JAO74_03735</name>
</gene>